<feature type="compositionally biased region" description="Basic and acidic residues" evidence="1">
    <location>
        <begin position="457"/>
        <end position="480"/>
    </location>
</feature>
<sequence length="615" mass="64250">MNPPAAPVDATAATDLVESRASSNTPAHQVAAHYAAVFETQLSALGALVPPGPPPALHAAYLLGRASTVGWADLRLALRESFSSPEYIFGPRSPEHIARKCAYHVVVALQRLGPDKLARDIVEVERAAVAAQPGEEARDGVWLGAAELLAWVRATKRVLSQPASGTNGPASATTPKSVQPAAPVPTASAVRAPDPPSLGSHTESASPAPAASGSSFGFAPPPAPGTLAKKLEDKKKKARLSSAPSASPSAESVPTTAVDPAESPEALTATTGLASGAPIASTAESTSSDTAPLSAPSASHSSQSSATTSIAAPSSERIEPVAYTSTAPPVSLPTGPPSAGFAPPAAPGTAFEKPAKARKPRASSSTPAPAAGAASEARPTRKRRAPLKLTAEQDSDEDDDWDDAASSGTGGKGARRGKRRSSVAASAGAAKKRRSDPLDGVKDESEVDELASDYEEQVERKAKAERERQVSKEREEEANRHRFPVGSSVMVKFPNYNWWCAVVLDPATAPAETQGKRVKGAYLVKSIPTGGDHRWVAPDDGSILAIQPTQLDDILLGRYKSPPPQSWVKWRSELVEAVMLIKNPERLAEWLKHPTDLELQLAAKAERKRAARAAW</sequence>
<evidence type="ECO:0000256" key="1">
    <source>
        <dbReference type="SAM" id="MobiDB-lite"/>
    </source>
</evidence>
<accession>A0A5C5G6C0</accession>
<dbReference type="Gene3D" id="2.30.30.140">
    <property type="match status" value="1"/>
</dbReference>
<reference evidence="2 3" key="1">
    <citation type="submission" date="2019-03" db="EMBL/GenBank/DDBJ databases">
        <title>Rhodosporidium diobovatum UCD-FST 08-225 genome sequencing, assembly, and annotation.</title>
        <authorList>
            <person name="Fakankun I.U."/>
            <person name="Fristensky B."/>
            <person name="Levin D.B."/>
        </authorList>
    </citation>
    <scope>NUCLEOTIDE SEQUENCE [LARGE SCALE GENOMIC DNA]</scope>
    <source>
        <strain evidence="2 3">UCD-FST 08-225</strain>
    </source>
</reference>
<evidence type="ECO:0008006" key="4">
    <source>
        <dbReference type="Google" id="ProtNLM"/>
    </source>
</evidence>
<protein>
    <recommendedName>
        <fullName evidence="4">PWWP domain-containing protein</fullName>
    </recommendedName>
</protein>
<keyword evidence="3" id="KW-1185">Reference proteome</keyword>
<dbReference type="EMBL" id="SOZI01000005">
    <property type="protein sequence ID" value="TNY24099.1"/>
    <property type="molecule type" value="Genomic_DNA"/>
</dbReference>
<feature type="compositionally biased region" description="Low complexity" evidence="1">
    <location>
        <begin position="337"/>
        <end position="351"/>
    </location>
</feature>
<name>A0A5C5G6C0_9BASI</name>
<dbReference type="Proteomes" id="UP000311382">
    <property type="component" value="Unassembled WGS sequence"/>
</dbReference>
<evidence type="ECO:0000313" key="2">
    <source>
        <dbReference type="EMBL" id="TNY24099.1"/>
    </source>
</evidence>
<comment type="caution">
    <text evidence="2">The sequence shown here is derived from an EMBL/GenBank/DDBJ whole genome shotgun (WGS) entry which is preliminary data.</text>
</comment>
<organism evidence="2 3">
    <name type="scientific">Rhodotorula diobovata</name>
    <dbReference type="NCBI Taxonomy" id="5288"/>
    <lineage>
        <taxon>Eukaryota</taxon>
        <taxon>Fungi</taxon>
        <taxon>Dikarya</taxon>
        <taxon>Basidiomycota</taxon>
        <taxon>Pucciniomycotina</taxon>
        <taxon>Microbotryomycetes</taxon>
        <taxon>Sporidiobolales</taxon>
        <taxon>Sporidiobolaceae</taxon>
        <taxon>Rhodotorula</taxon>
    </lineage>
</organism>
<feature type="compositionally biased region" description="Basic and acidic residues" evidence="1">
    <location>
        <begin position="435"/>
        <end position="444"/>
    </location>
</feature>
<feature type="compositionally biased region" description="Low complexity" evidence="1">
    <location>
        <begin position="266"/>
        <end position="315"/>
    </location>
</feature>
<feature type="region of interest" description="Disordered" evidence="1">
    <location>
        <begin position="161"/>
        <end position="480"/>
    </location>
</feature>
<dbReference type="CDD" id="cd05162">
    <property type="entry name" value="PWWP"/>
    <property type="match status" value="1"/>
</dbReference>
<evidence type="ECO:0000313" key="3">
    <source>
        <dbReference type="Proteomes" id="UP000311382"/>
    </source>
</evidence>
<dbReference type="AlphaFoldDB" id="A0A5C5G6C0"/>
<feature type="compositionally biased region" description="Polar residues" evidence="1">
    <location>
        <begin position="161"/>
        <end position="177"/>
    </location>
</feature>
<dbReference type="SUPFAM" id="SSF63748">
    <property type="entry name" value="Tudor/PWWP/MBT"/>
    <property type="match status" value="1"/>
</dbReference>
<dbReference type="OrthoDB" id="2529467at2759"/>
<feature type="compositionally biased region" description="Low complexity" evidence="1">
    <location>
        <begin position="204"/>
        <end position="218"/>
    </location>
</feature>
<feature type="compositionally biased region" description="Acidic residues" evidence="1">
    <location>
        <begin position="393"/>
        <end position="403"/>
    </location>
</feature>
<proteinExistence type="predicted"/>
<feature type="compositionally biased region" description="Acidic residues" evidence="1">
    <location>
        <begin position="445"/>
        <end position="456"/>
    </location>
</feature>
<feature type="compositionally biased region" description="Low complexity" evidence="1">
    <location>
        <begin position="240"/>
        <end position="252"/>
    </location>
</feature>
<feature type="compositionally biased region" description="Low complexity" evidence="1">
    <location>
        <begin position="362"/>
        <end position="377"/>
    </location>
</feature>
<gene>
    <name evidence="2" type="ORF">DMC30DRAFT_413580</name>
</gene>